<dbReference type="eggNOG" id="ENOG502SGV2">
    <property type="taxonomic scope" value="Eukaryota"/>
</dbReference>
<sequence length="461" mass="53809">MSVDVHKSYIDKYLIPEILSKLDNEELISYKTEHSSGLDGFMSALYNIQLKTKSKEGKIDRLLIAKFMRGDVEFRESSKSYVQFANEIFIYSDVLPQYEKLLNELKITTLKITELAPSCYKAAFGYIEGLSSSPKDEEAALVLENLKPLGYGMGPRLILDRDHLLAMCKPVAKHHAFSYALRALNNNQLERLKSGLNVLQFIPQSPEEAKGHLYTIIYRLGFDRFYEYFDRIIDTNTFDKKCAKDLKLIENLRRLKEKYFEQPTKLLEKLRVQVEETEEDRKFAAILHGDYNRNNVLFKYNAEGKVEDVKMIDFQEVRYGSPVLDLSFFMYFNSSAESRYELWPVLLQTYHSYMYETLEMLLKASGKSQQEIEDVLSHYTFEKFQRHFARFAFYGVIICFHFLPWMLCSEEECSELSELFANDFTGERFRKLSIEAGGDEVNFQILAAVRHASEMGYMDDL</sequence>
<dbReference type="VEuPathDB" id="VectorBase:MDOMA2_014439"/>
<dbReference type="RefSeq" id="XP_011296277.2">
    <property type="nucleotide sequence ID" value="XM_011297975.3"/>
</dbReference>
<gene>
    <name evidence="2" type="primary">101894796</name>
</gene>
<dbReference type="STRING" id="7370.A0A1I8N120"/>
<dbReference type="InterPro" id="IPR015897">
    <property type="entry name" value="CHK_kinase-like"/>
</dbReference>
<dbReference type="SMART" id="SM00587">
    <property type="entry name" value="CHK"/>
    <property type="match status" value="1"/>
</dbReference>
<organism evidence="2">
    <name type="scientific">Musca domestica</name>
    <name type="common">House fly</name>
    <dbReference type="NCBI Taxonomy" id="7370"/>
    <lineage>
        <taxon>Eukaryota</taxon>
        <taxon>Metazoa</taxon>
        <taxon>Ecdysozoa</taxon>
        <taxon>Arthropoda</taxon>
        <taxon>Hexapoda</taxon>
        <taxon>Insecta</taxon>
        <taxon>Pterygota</taxon>
        <taxon>Neoptera</taxon>
        <taxon>Endopterygota</taxon>
        <taxon>Diptera</taxon>
        <taxon>Brachycera</taxon>
        <taxon>Muscomorpha</taxon>
        <taxon>Muscoidea</taxon>
        <taxon>Muscidae</taxon>
        <taxon>Musca</taxon>
    </lineage>
</organism>
<dbReference type="OrthoDB" id="190089at2759"/>
<dbReference type="VEuPathDB" id="VectorBase:MDOA010438"/>
<proteinExistence type="predicted"/>
<dbReference type="InterPro" id="IPR011009">
    <property type="entry name" value="Kinase-like_dom_sf"/>
</dbReference>
<name>A0A1I8N120_MUSDO</name>
<dbReference type="KEGG" id="mde:101894796"/>
<evidence type="ECO:0000259" key="1">
    <source>
        <dbReference type="SMART" id="SM00587"/>
    </source>
</evidence>
<dbReference type="PANTHER" id="PTHR11012">
    <property type="entry name" value="PROTEIN KINASE-LIKE DOMAIN-CONTAINING"/>
    <property type="match status" value="1"/>
</dbReference>
<dbReference type="AlphaFoldDB" id="A0A1I8N120"/>
<accession>A0A1I8N120</accession>
<dbReference type="Pfam" id="PF02958">
    <property type="entry name" value="EcKL"/>
    <property type="match status" value="1"/>
</dbReference>
<dbReference type="PANTHER" id="PTHR11012:SF4">
    <property type="entry name" value="LD42035P"/>
    <property type="match status" value="1"/>
</dbReference>
<protein>
    <recommendedName>
        <fullName evidence="1">CHK kinase-like domain-containing protein</fullName>
    </recommendedName>
</protein>
<dbReference type="EnsemblMetazoa" id="MDOA010438-RB">
    <property type="protein sequence ID" value="MDOA010438-PB"/>
    <property type="gene ID" value="MDOA010438"/>
</dbReference>
<reference evidence="2" key="1">
    <citation type="submission" date="2020-05" db="UniProtKB">
        <authorList>
            <consortium name="EnsemblMetazoa"/>
        </authorList>
    </citation>
    <scope>IDENTIFICATION</scope>
    <source>
        <strain evidence="2">Aabys</strain>
    </source>
</reference>
<dbReference type="RefSeq" id="XP_019895560.2">
    <property type="nucleotide sequence ID" value="XM_020040001.2"/>
</dbReference>
<feature type="domain" description="CHK kinase-like" evidence="1">
    <location>
        <begin position="141"/>
        <end position="360"/>
    </location>
</feature>
<dbReference type="InterPro" id="IPR004119">
    <property type="entry name" value="EcKL"/>
</dbReference>
<dbReference type="SUPFAM" id="SSF56112">
    <property type="entry name" value="Protein kinase-like (PK-like)"/>
    <property type="match status" value="1"/>
</dbReference>
<dbReference type="Gene3D" id="3.90.1200.10">
    <property type="match status" value="1"/>
</dbReference>
<evidence type="ECO:0000313" key="2">
    <source>
        <dbReference type="EnsemblMetazoa" id="MDOA010438-PB"/>
    </source>
</evidence>